<reference evidence="1" key="1">
    <citation type="journal article" date="2021" name="Genome Biol. Evol.">
        <title>The assembled and annotated genome of the fairy-ring fungus Marasmius oreades.</title>
        <authorList>
            <person name="Hiltunen M."/>
            <person name="Ament-Velasquez S.L."/>
            <person name="Johannesson H."/>
        </authorList>
    </citation>
    <scope>NUCLEOTIDE SEQUENCE</scope>
    <source>
        <strain evidence="1">03SP1</strain>
    </source>
</reference>
<dbReference type="AlphaFoldDB" id="A0A9P7S5J9"/>
<dbReference type="OrthoDB" id="686384at2759"/>
<dbReference type="InterPro" id="IPR006175">
    <property type="entry name" value="YjgF/YER057c/UK114"/>
</dbReference>
<name>A0A9P7S5J9_9AGAR</name>
<evidence type="ECO:0000313" key="1">
    <source>
        <dbReference type="EMBL" id="KAG7094858.1"/>
    </source>
</evidence>
<evidence type="ECO:0008006" key="3">
    <source>
        <dbReference type="Google" id="ProtNLM"/>
    </source>
</evidence>
<dbReference type="Pfam" id="PF01042">
    <property type="entry name" value="Ribonuc_L-PSP"/>
    <property type="match status" value="1"/>
</dbReference>
<dbReference type="PANTHER" id="PTHR43857:SF1">
    <property type="entry name" value="YJGH FAMILY PROTEIN"/>
    <property type="match status" value="1"/>
</dbReference>
<proteinExistence type="predicted"/>
<dbReference type="EMBL" id="CM032183">
    <property type="protein sequence ID" value="KAG7094858.1"/>
    <property type="molecule type" value="Genomic_DNA"/>
</dbReference>
<dbReference type="Proteomes" id="UP001049176">
    <property type="component" value="Chromosome 3"/>
</dbReference>
<protein>
    <recommendedName>
        <fullName evidence="3">YjgF-like protein</fullName>
    </recommendedName>
</protein>
<accession>A0A9P7S5J9</accession>
<evidence type="ECO:0000313" key="2">
    <source>
        <dbReference type="Proteomes" id="UP001049176"/>
    </source>
</evidence>
<keyword evidence="2" id="KW-1185">Reference proteome</keyword>
<dbReference type="SUPFAM" id="SSF55298">
    <property type="entry name" value="YjgF-like"/>
    <property type="match status" value="1"/>
</dbReference>
<dbReference type="KEGG" id="more:E1B28_005666"/>
<organism evidence="1 2">
    <name type="scientific">Marasmius oreades</name>
    <name type="common">fairy-ring Marasmius</name>
    <dbReference type="NCBI Taxonomy" id="181124"/>
    <lineage>
        <taxon>Eukaryota</taxon>
        <taxon>Fungi</taxon>
        <taxon>Dikarya</taxon>
        <taxon>Basidiomycota</taxon>
        <taxon>Agaricomycotina</taxon>
        <taxon>Agaricomycetes</taxon>
        <taxon>Agaricomycetidae</taxon>
        <taxon>Agaricales</taxon>
        <taxon>Marasmiineae</taxon>
        <taxon>Marasmiaceae</taxon>
        <taxon>Marasmius</taxon>
    </lineage>
</organism>
<dbReference type="Gene3D" id="3.30.1330.40">
    <property type="entry name" value="RutC-like"/>
    <property type="match status" value="1"/>
</dbReference>
<dbReference type="InterPro" id="IPR035959">
    <property type="entry name" value="RutC-like_sf"/>
</dbReference>
<dbReference type="GeneID" id="66074742"/>
<comment type="caution">
    <text evidence="1">The sequence shown here is derived from an EMBL/GenBank/DDBJ whole genome shotgun (WGS) entry which is preliminary data.</text>
</comment>
<dbReference type="PANTHER" id="PTHR43857">
    <property type="entry name" value="BLR7761 PROTEIN"/>
    <property type="match status" value="1"/>
</dbReference>
<sequence>MATETRTFRTQNPYEIKFRYCRAVRKGPFIFVSGTTAIDGETGALLHPDSAFDQATQIFGEIRRAVEALGGKKEDIVRVRMFVKDAPDQGDVAKALRDAEFGTEEGPAATMVAGAVFVQNDMKVEIEADAVVF</sequence>
<gene>
    <name evidence="1" type="ORF">E1B28_005666</name>
</gene>
<dbReference type="RefSeq" id="XP_043011328.1">
    <property type="nucleotide sequence ID" value="XM_043150241.1"/>
</dbReference>